<dbReference type="OrthoDB" id="128952at2759"/>
<proteinExistence type="predicted"/>
<accession>A0A2P4WXM2</accession>
<feature type="compositionally biased region" description="Low complexity" evidence="1">
    <location>
        <begin position="343"/>
        <end position="353"/>
    </location>
</feature>
<reference evidence="2 3" key="1">
    <citation type="journal article" date="2017" name="Genome Biol. Evol.">
        <title>Phytophthora megakarya and P. palmivora, closely related causal agents of cacao black pod rot, underwent increases in genome sizes and gene numbers by different mechanisms.</title>
        <authorList>
            <person name="Ali S.S."/>
            <person name="Shao J."/>
            <person name="Lary D.J."/>
            <person name="Kronmiller B."/>
            <person name="Shen D."/>
            <person name="Strem M.D."/>
            <person name="Amoako-Attah I."/>
            <person name="Akrofi A.Y."/>
            <person name="Begoude B.A."/>
            <person name="Ten Hoopen G.M."/>
            <person name="Coulibaly K."/>
            <person name="Kebe B.I."/>
            <person name="Melnick R.L."/>
            <person name="Guiltinan M.J."/>
            <person name="Tyler B.M."/>
            <person name="Meinhardt L.W."/>
            <person name="Bailey B.A."/>
        </authorList>
    </citation>
    <scope>NUCLEOTIDE SEQUENCE [LARGE SCALE GENOMIC DNA]</scope>
    <source>
        <strain evidence="3">sbr112.9</strain>
    </source>
</reference>
<feature type="compositionally biased region" description="Basic and acidic residues" evidence="1">
    <location>
        <begin position="279"/>
        <end position="288"/>
    </location>
</feature>
<sequence>MNFLVSAGSIETLEEATRQLRKLVERVQVYLQKKKNEFALNQGRVDAAGTDSVYLQQRGQSPSHFVARRRVRRYPDPSRWMSRSYPGHGEAGYAMYTVTSPQGGSEQPQRIRARQPLHIYQGTLNRFPRSFEFDDSDDMHDAEFPEYAETADLTNENAGTSQLPQFVDVQGQHLPVHRAHPRRSHKRPLSKMRNDGPLPPPIYRQRMPYIYDYSYEDEDDEWMSEDDELSVAYGCPPQFHPVEIPIVRRRRRFDSVNSQHWNSPAGREHQQIYKRRRIPRNDSSREIDTSDNSALDEPNCEQIIPSSSRARTSFVDQLDEVADNAGSGAYSGHGRNFAEIPTEDSSTVSSSSDIDTNTVMVNRRKSVIENVTTENTSEVLTDMAANPTPNSSVRDTMIEQGTSIPNDEVLRSVIDKTPEIEQPEQHLSSEPAQQSEGMPLNSTISIPETAGPQISMDTTSSLTRYYYASANYILES</sequence>
<gene>
    <name evidence="2" type="ORF">PHPALM_37364</name>
</gene>
<protein>
    <submittedName>
        <fullName evidence="2">Uncharacterized protein</fullName>
    </submittedName>
</protein>
<organism evidence="2 3">
    <name type="scientific">Phytophthora palmivora</name>
    <dbReference type="NCBI Taxonomy" id="4796"/>
    <lineage>
        <taxon>Eukaryota</taxon>
        <taxon>Sar</taxon>
        <taxon>Stramenopiles</taxon>
        <taxon>Oomycota</taxon>
        <taxon>Peronosporomycetes</taxon>
        <taxon>Peronosporales</taxon>
        <taxon>Peronosporaceae</taxon>
        <taxon>Phytophthora</taxon>
    </lineage>
</organism>
<dbReference type="EMBL" id="NCKW01020386">
    <property type="protein sequence ID" value="POM58042.1"/>
    <property type="molecule type" value="Genomic_DNA"/>
</dbReference>
<feature type="region of interest" description="Disordered" evidence="1">
    <location>
        <begin position="420"/>
        <end position="456"/>
    </location>
</feature>
<dbReference type="Proteomes" id="UP000237271">
    <property type="component" value="Unassembled WGS sequence"/>
</dbReference>
<dbReference type="AlphaFoldDB" id="A0A2P4WXM2"/>
<feature type="region of interest" description="Disordered" evidence="1">
    <location>
        <begin position="332"/>
        <end position="353"/>
    </location>
</feature>
<evidence type="ECO:0000256" key="1">
    <source>
        <dbReference type="SAM" id="MobiDB-lite"/>
    </source>
</evidence>
<keyword evidence="3" id="KW-1185">Reference proteome</keyword>
<feature type="region of interest" description="Disordered" evidence="1">
    <location>
        <begin position="177"/>
        <end position="203"/>
    </location>
</feature>
<feature type="compositionally biased region" description="Basic residues" evidence="1">
    <location>
        <begin position="177"/>
        <end position="190"/>
    </location>
</feature>
<feature type="region of interest" description="Disordered" evidence="1">
    <location>
        <begin position="258"/>
        <end position="299"/>
    </location>
</feature>
<comment type="caution">
    <text evidence="2">The sequence shown here is derived from an EMBL/GenBank/DDBJ whole genome shotgun (WGS) entry which is preliminary data.</text>
</comment>
<evidence type="ECO:0000313" key="2">
    <source>
        <dbReference type="EMBL" id="POM58042.1"/>
    </source>
</evidence>
<evidence type="ECO:0000313" key="3">
    <source>
        <dbReference type="Proteomes" id="UP000237271"/>
    </source>
</evidence>
<name>A0A2P4WXM2_9STRA</name>
<feature type="compositionally biased region" description="Polar residues" evidence="1">
    <location>
        <begin position="425"/>
        <end position="446"/>
    </location>
</feature>